<dbReference type="GO" id="GO:0003677">
    <property type="term" value="F:DNA binding"/>
    <property type="evidence" value="ECO:0007669"/>
    <property type="project" value="UniProtKB-UniRule"/>
</dbReference>
<dbReference type="GO" id="GO:0048257">
    <property type="term" value="F:3'-flap endonuclease activity"/>
    <property type="evidence" value="ECO:0007669"/>
    <property type="project" value="TreeGrafter"/>
</dbReference>
<keyword evidence="11 14" id="KW-0234">DNA repair</keyword>
<keyword evidence="4 14" id="KW-0540">Nuclease</keyword>
<evidence type="ECO:0000256" key="10">
    <source>
        <dbReference type="ARBA" id="ARBA00023172"/>
    </source>
</evidence>
<dbReference type="Pfam" id="PF02732">
    <property type="entry name" value="ERCC4"/>
    <property type="match status" value="1"/>
</dbReference>
<dbReference type="GO" id="GO:0048476">
    <property type="term" value="C:Holliday junction resolvase complex"/>
    <property type="evidence" value="ECO:0007669"/>
    <property type="project" value="UniProtKB-UniRule"/>
</dbReference>
<dbReference type="GO" id="GO:0000712">
    <property type="term" value="P:resolution of meiotic recombination intermediates"/>
    <property type="evidence" value="ECO:0007669"/>
    <property type="project" value="TreeGrafter"/>
</dbReference>
<organism evidence="17 18">
    <name type="scientific">Gymnopus androsaceus JB14</name>
    <dbReference type="NCBI Taxonomy" id="1447944"/>
    <lineage>
        <taxon>Eukaryota</taxon>
        <taxon>Fungi</taxon>
        <taxon>Dikarya</taxon>
        <taxon>Basidiomycota</taxon>
        <taxon>Agaricomycotina</taxon>
        <taxon>Agaricomycetes</taxon>
        <taxon>Agaricomycetidae</taxon>
        <taxon>Agaricales</taxon>
        <taxon>Marasmiineae</taxon>
        <taxon>Omphalotaceae</taxon>
        <taxon>Gymnopus</taxon>
    </lineage>
</organism>
<feature type="region of interest" description="Disordered" evidence="15">
    <location>
        <begin position="66"/>
        <end position="103"/>
    </location>
</feature>
<evidence type="ECO:0000256" key="3">
    <source>
        <dbReference type="ARBA" id="ARBA00010015"/>
    </source>
</evidence>
<feature type="compositionally biased region" description="Low complexity" evidence="15">
    <location>
        <begin position="288"/>
        <end position="300"/>
    </location>
</feature>
<feature type="compositionally biased region" description="Polar residues" evidence="15">
    <location>
        <begin position="341"/>
        <end position="353"/>
    </location>
</feature>
<feature type="domain" description="ERCC4" evidence="16">
    <location>
        <begin position="399"/>
        <end position="502"/>
    </location>
</feature>
<name>A0A6A4GLJ5_9AGAR</name>
<evidence type="ECO:0000256" key="1">
    <source>
        <dbReference type="ARBA" id="ARBA00001946"/>
    </source>
</evidence>
<evidence type="ECO:0000256" key="15">
    <source>
        <dbReference type="SAM" id="MobiDB-lite"/>
    </source>
</evidence>
<evidence type="ECO:0000256" key="5">
    <source>
        <dbReference type="ARBA" id="ARBA00022723"/>
    </source>
</evidence>
<dbReference type="GO" id="GO:0031573">
    <property type="term" value="P:mitotic intra-S DNA damage checkpoint signaling"/>
    <property type="evidence" value="ECO:0007669"/>
    <property type="project" value="TreeGrafter"/>
</dbReference>
<dbReference type="InterPro" id="IPR011335">
    <property type="entry name" value="Restrct_endonuc-II-like"/>
</dbReference>
<keyword evidence="8 14" id="KW-0378">Hydrolase</keyword>
<protein>
    <recommendedName>
        <fullName evidence="14">Crossover junction endonuclease MUS81</fullName>
        <ecNumber evidence="14">3.1.22.-</ecNumber>
    </recommendedName>
</protein>
<evidence type="ECO:0000256" key="7">
    <source>
        <dbReference type="ARBA" id="ARBA00022763"/>
    </source>
</evidence>
<dbReference type="Gene3D" id="3.40.50.10130">
    <property type="match status" value="1"/>
</dbReference>
<evidence type="ECO:0000256" key="13">
    <source>
        <dbReference type="ARBA" id="ARBA00023254"/>
    </source>
</evidence>
<evidence type="ECO:0000256" key="12">
    <source>
        <dbReference type="ARBA" id="ARBA00023242"/>
    </source>
</evidence>
<comment type="function">
    <text evidence="14">Interacts with EME1 to form a DNA structure-specific endonuclease with substrate preference for branched DNA structures with a 5'-end at the branch nick. Typical substrates include 3'-flap structures, D-loops, replication forks and nicked Holliday junctions. May be required in mitosis for the processing of stalled or collapsed replication fork intermediates. May be required in meiosis for the repair of meiosis-specific double strand breaks subsequent to single-end invasion (SEI).</text>
</comment>
<reference evidence="17" key="1">
    <citation type="journal article" date="2019" name="Environ. Microbiol.">
        <title>Fungal ecological strategies reflected in gene transcription - a case study of two litter decomposers.</title>
        <authorList>
            <person name="Barbi F."/>
            <person name="Kohler A."/>
            <person name="Barry K."/>
            <person name="Baskaran P."/>
            <person name="Daum C."/>
            <person name="Fauchery L."/>
            <person name="Ihrmark K."/>
            <person name="Kuo A."/>
            <person name="LaButti K."/>
            <person name="Lipzen A."/>
            <person name="Morin E."/>
            <person name="Grigoriev I.V."/>
            <person name="Henrissat B."/>
            <person name="Lindahl B."/>
            <person name="Martin F."/>
        </authorList>
    </citation>
    <scope>NUCLEOTIDE SEQUENCE</scope>
    <source>
        <strain evidence="17">JB14</strain>
    </source>
</reference>
<evidence type="ECO:0000256" key="14">
    <source>
        <dbReference type="RuleBase" id="RU369042"/>
    </source>
</evidence>
<feature type="compositionally biased region" description="Polar residues" evidence="15">
    <location>
        <begin position="275"/>
        <end position="287"/>
    </location>
</feature>
<dbReference type="AlphaFoldDB" id="A0A6A4GLJ5"/>
<dbReference type="CDD" id="cd20074">
    <property type="entry name" value="XPF_nuclease_Mus81"/>
    <property type="match status" value="1"/>
</dbReference>
<evidence type="ECO:0000256" key="11">
    <source>
        <dbReference type="ARBA" id="ARBA00023204"/>
    </source>
</evidence>
<dbReference type="GO" id="GO:0046872">
    <property type="term" value="F:metal ion binding"/>
    <property type="evidence" value="ECO:0007669"/>
    <property type="project" value="UniProtKB-UniRule"/>
</dbReference>
<evidence type="ECO:0000256" key="4">
    <source>
        <dbReference type="ARBA" id="ARBA00022722"/>
    </source>
</evidence>
<evidence type="ECO:0000256" key="2">
    <source>
        <dbReference type="ARBA" id="ARBA00004123"/>
    </source>
</evidence>
<dbReference type="EC" id="3.1.22.-" evidence="14"/>
<dbReference type="GO" id="GO:0000727">
    <property type="term" value="P:double-strand break repair via break-induced replication"/>
    <property type="evidence" value="ECO:0007669"/>
    <property type="project" value="UniProtKB-UniRule"/>
</dbReference>
<feature type="compositionally biased region" description="Basic residues" evidence="15">
    <location>
        <begin position="89"/>
        <end position="99"/>
    </location>
</feature>
<keyword evidence="6 14" id="KW-0255">Endonuclease</keyword>
<dbReference type="GO" id="GO:0006308">
    <property type="term" value="P:DNA catabolic process"/>
    <property type="evidence" value="ECO:0007669"/>
    <property type="project" value="UniProtKB-UniRule"/>
</dbReference>
<dbReference type="GO" id="GO:0008821">
    <property type="term" value="F:crossover junction DNA endonuclease activity"/>
    <property type="evidence" value="ECO:0007669"/>
    <property type="project" value="UniProtKB-UniRule"/>
</dbReference>
<keyword evidence="7 14" id="KW-0227">DNA damage</keyword>
<proteinExistence type="inferred from homology"/>
<keyword evidence="9 14" id="KW-0460">Magnesium</keyword>
<evidence type="ECO:0000256" key="9">
    <source>
        <dbReference type="ARBA" id="ARBA00022842"/>
    </source>
</evidence>
<evidence type="ECO:0000256" key="8">
    <source>
        <dbReference type="ARBA" id="ARBA00022801"/>
    </source>
</evidence>
<feature type="region of interest" description="Disordered" evidence="15">
    <location>
        <begin position="262"/>
        <end position="356"/>
    </location>
</feature>
<dbReference type="OrthoDB" id="5963188at2759"/>
<comment type="subcellular location">
    <subcellularLocation>
        <location evidence="2 14">Nucleus</location>
    </subcellularLocation>
</comment>
<keyword evidence="12 14" id="KW-0539">Nucleus</keyword>
<evidence type="ECO:0000259" key="16">
    <source>
        <dbReference type="SMART" id="SM00891"/>
    </source>
</evidence>
<dbReference type="SUPFAM" id="SSF52980">
    <property type="entry name" value="Restriction endonuclease-like"/>
    <property type="match status" value="1"/>
</dbReference>
<dbReference type="InterPro" id="IPR047416">
    <property type="entry name" value="XPF_nuclease_Mus81"/>
</dbReference>
<comment type="similarity">
    <text evidence="3 14">Belongs to the XPF family.</text>
</comment>
<dbReference type="PANTHER" id="PTHR13451:SF0">
    <property type="entry name" value="CROSSOVER JUNCTION ENDONUCLEASE MUS81"/>
    <property type="match status" value="1"/>
</dbReference>
<dbReference type="GO" id="GO:0005634">
    <property type="term" value="C:nucleus"/>
    <property type="evidence" value="ECO:0007669"/>
    <property type="project" value="UniProtKB-SubCell"/>
</dbReference>
<evidence type="ECO:0000313" key="18">
    <source>
        <dbReference type="Proteomes" id="UP000799118"/>
    </source>
</evidence>
<dbReference type="Proteomes" id="UP000799118">
    <property type="component" value="Unassembled WGS sequence"/>
</dbReference>
<dbReference type="SMART" id="SM00891">
    <property type="entry name" value="ERCC4"/>
    <property type="match status" value="1"/>
</dbReference>
<gene>
    <name evidence="17" type="ORF">BT96DRAFT_1006205</name>
</gene>
<dbReference type="Gene3D" id="1.10.150.670">
    <property type="entry name" value="Crossover junction endonuclease EME1, DNA-binding domain"/>
    <property type="match status" value="1"/>
</dbReference>
<dbReference type="EMBL" id="ML769890">
    <property type="protein sequence ID" value="KAE9386326.1"/>
    <property type="molecule type" value="Genomic_DNA"/>
</dbReference>
<sequence>MPPKKRINCKNPIFYEILVSLRDAEDRDLSNMYWAANGIKGHPEVLVTPEDAAQVKGVGKAMVKALKRGMESRSSSERPSNTDTPVADKKKKAPGRPRKSSSTADASCSVLEWLARAPQDYQKLQWLSMKASFNSATCAMMMSEIRVPSREMAHFEVELDSPGFLIEFRRSCQHPIASQITSKVPQPTRMIGYLPMDIGFQPQFSKSTLPLDWLTRPTIAAAAAPSASSAASLKNASGSGKRSATDDDDDVDILAAENAKIAKRQKKGGGVDPSRQISSASNLSWTVSASGAPVAGKSGSSSGGGLAQRAQTMPLMSPPSPPRPIASSSQASIRRTDSAPVGTQRNRNQTQATRPRLSHVIPPPVEMDIDIEDPYASTDHVVFPDFTPLVISNHQYDVVLVLDNREIKSGVDRSGIYDGLRRKNIRVEQRSLNLGDVCWIAKRKPEHCDGGEYDEIALDCILERKRLDDLQLSIKHGRFHEQKFRLHNTAITKVYYLVEEYKMKGLGISEEEDKSRFDKAIETSKSQTKIIDKFLVKETRSCQRYNQLLRETASECCFELPGIGQNLYIIPSQFVKRYSYLKFQKELRSKYPTRSHLISFPIFDFLNSKSGFTTVRETWARMLLCIKGVSAEKAGVLIQHFPTPESLYEACKRAEKQQKDDDEDERIRLVRGGKPRAKKDVFIAEEFLQDFGGNTERKIGKALSRKIFNVIMQVEYTSGDDN</sequence>
<feature type="region of interest" description="Disordered" evidence="15">
    <location>
        <begin position="225"/>
        <end position="250"/>
    </location>
</feature>
<keyword evidence="18" id="KW-1185">Reference proteome</keyword>
<feature type="compositionally biased region" description="Low complexity" evidence="15">
    <location>
        <begin position="225"/>
        <end position="239"/>
    </location>
</feature>
<dbReference type="InterPro" id="IPR042530">
    <property type="entry name" value="EME1/EME2_C"/>
</dbReference>
<dbReference type="PANTHER" id="PTHR13451">
    <property type="entry name" value="CLASS II CROSSOVER JUNCTION ENDONUCLEASE MUS81"/>
    <property type="match status" value="1"/>
</dbReference>
<evidence type="ECO:0000313" key="17">
    <source>
        <dbReference type="EMBL" id="KAE9386326.1"/>
    </source>
</evidence>
<dbReference type="InterPro" id="IPR006166">
    <property type="entry name" value="ERCC4_domain"/>
</dbReference>
<comment type="subunit">
    <text evidence="14">Interacts with EME1.</text>
</comment>
<evidence type="ECO:0000256" key="6">
    <source>
        <dbReference type="ARBA" id="ARBA00022759"/>
    </source>
</evidence>
<keyword evidence="13" id="KW-0469">Meiosis</keyword>
<keyword evidence="10 14" id="KW-0233">DNA recombination</keyword>
<dbReference type="InterPro" id="IPR033309">
    <property type="entry name" value="Mus81"/>
</dbReference>
<keyword evidence="5 14" id="KW-0479">Metal-binding</keyword>
<comment type="cofactor">
    <cofactor evidence="1 14">
        <name>Mg(2+)</name>
        <dbReference type="ChEBI" id="CHEBI:18420"/>
    </cofactor>
</comment>
<accession>A0A6A4GLJ5</accession>